<dbReference type="Proteomes" id="UP001529340">
    <property type="component" value="Unassembled WGS sequence"/>
</dbReference>
<reference evidence="15 16" key="3">
    <citation type="submission" date="2023-06" db="EMBL/GenBank/DDBJ databases">
        <authorList>
            <person name="Zeman M."/>
            <person name="Kubasova T."/>
            <person name="Jahodarova E."/>
            <person name="Nykrynova M."/>
            <person name="Rychlik I."/>
        </authorList>
    </citation>
    <scope>NUCLEOTIDE SEQUENCE [LARGE SCALE GENOMIC DNA]</scope>
    <source>
        <strain evidence="15 16">ET39</strain>
    </source>
</reference>
<comment type="pathway">
    <text evidence="2 12">Lipid metabolism; malonyl-CoA biosynthesis; malonyl-CoA from acetyl-CoA: step 1/1.</text>
</comment>
<evidence type="ECO:0000256" key="8">
    <source>
        <dbReference type="ARBA" id="ARBA00022840"/>
    </source>
</evidence>
<dbReference type="InterPro" id="IPR005479">
    <property type="entry name" value="CPAse_ATP-bd"/>
</dbReference>
<protein>
    <recommendedName>
        <fullName evidence="4 12">Biotin carboxylase</fullName>
        <ecNumber evidence="4 12">6.3.4.14</ecNumber>
    </recommendedName>
    <alternativeName>
        <fullName evidence="12">Acetyl-coenzyme A carboxylase biotin carboxylase subunit A</fullName>
    </alternativeName>
</protein>
<dbReference type="SUPFAM" id="SSF52440">
    <property type="entry name" value="PreATP-grasp domain"/>
    <property type="match status" value="1"/>
</dbReference>
<name>A0ABT7UCC3_9FIRM</name>
<dbReference type="InterPro" id="IPR011761">
    <property type="entry name" value="ATP-grasp"/>
</dbReference>
<reference evidence="15 16" key="2">
    <citation type="submission" date="2023-06" db="EMBL/GenBank/DDBJ databases">
        <title>Identification and characterization of horizontal gene transfer across gut microbiota members of farm animals based on homology search.</title>
        <authorList>
            <person name="Schwarzerova J."/>
            <person name="Nykrynova M."/>
            <person name="Jureckova K."/>
            <person name="Cejkova D."/>
            <person name="Rychlik I."/>
        </authorList>
    </citation>
    <scope>NUCLEOTIDE SEQUENCE [LARGE SCALE GENOMIC DNA]</scope>
    <source>
        <strain evidence="15 16">ET39</strain>
    </source>
</reference>
<keyword evidence="6" id="KW-0479">Metal-binding</keyword>
<accession>A0ABT7UCC3</accession>
<evidence type="ECO:0000256" key="9">
    <source>
        <dbReference type="ARBA" id="ARBA00022842"/>
    </source>
</evidence>
<dbReference type="InterPro" id="IPR005481">
    <property type="entry name" value="BC-like_N"/>
</dbReference>
<comment type="subunit">
    <text evidence="3 12">Acetyl-CoA carboxylase is a heterohexamer of biotin carboxyl carrier protein, biotin carboxylase and the two subunits of carboxyl transferase in a 2:2 complex.</text>
</comment>
<dbReference type="InterPro" id="IPR005482">
    <property type="entry name" value="Biotin_COase_C"/>
</dbReference>
<dbReference type="InterPro" id="IPR051602">
    <property type="entry name" value="ACC_Biotin_Carboxylase"/>
</dbReference>
<dbReference type="NCBIfam" id="TIGR00514">
    <property type="entry name" value="accC"/>
    <property type="match status" value="1"/>
</dbReference>
<dbReference type="InterPro" id="IPR016185">
    <property type="entry name" value="PreATP-grasp_dom_sf"/>
</dbReference>
<evidence type="ECO:0000256" key="7">
    <source>
        <dbReference type="ARBA" id="ARBA00022741"/>
    </source>
</evidence>
<dbReference type="PANTHER" id="PTHR48095:SF2">
    <property type="entry name" value="BIOTIN CARBOXYLASE, CHLOROPLASTIC"/>
    <property type="match status" value="1"/>
</dbReference>
<evidence type="ECO:0000256" key="3">
    <source>
        <dbReference type="ARBA" id="ARBA00011750"/>
    </source>
</evidence>
<keyword evidence="9" id="KW-0460">Magnesium</keyword>
<feature type="domain" description="ATP-grasp" evidence="13">
    <location>
        <begin position="120"/>
        <end position="317"/>
    </location>
</feature>
<evidence type="ECO:0000256" key="6">
    <source>
        <dbReference type="ARBA" id="ARBA00022723"/>
    </source>
</evidence>
<feature type="domain" description="Biotin carboxylation" evidence="14">
    <location>
        <begin position="1"/>
        <end position="446"/>
    </location>
</feature>
<dbReference type="EC" id="6.3.4.14" evidence="4 12"/>
<evidence type="ECO:0000256" key="2">
    <source>
        <dbReference type="ARBA" id="ARBA00004956"/>
    </source>
</evidence>
<keyword evidence="5 12" id="KW-0436">Ligase</keyword>
<dbReference type="PANTHER" id="PTHR48095">
    <property type="entry name" value="PYRUVATE CARBOXYLASE SUBUNIT A"/>
    <property type="match status" value="1"/>
</dbReference>
<gene>
    <name evidence="15" type="primary">accC</name>
    <name evidence="15" type="ORF">QUV96_06400</name>
</gene>
<evidence type="ECO:0000313" key="16">
    <source>
        <dbReference type="Proteomes" id="UP001529340"/>
    </source>
</evidence>
<keyword evidence="8 11" id="KW-0067">ATP-binding</keyword>
<comment type="function">
    <text evidence="1 12">This protein is a component of the acetyl coenzyme A carboxylase complex; first, biotin carboxylase catalyzes the carboxylation of the carrier protein and then the transcarboxylase transfers the carboxyl group to form malonyl-CoA.</text>
</comment>
<evidence type="ECO:0000256" key="11">
    <source>
        <dbReference type="PROSITE-ProRule" id="PRU00409"/>
    </source>
</evidence>
<dbReference type="PROSITE" id="PS00866">
    <property type="entry name" value="CPSASE_1"/>
    <property type="match status" value="1"/>
</dbReference>
<dbReference type="SMART" id="SM00878">
    <property type="entry name" value="Biotin_carb_C"/>
    <property type="match status" value="1"/>
</dbReference>
<dbReference type="GO" id="GO:0004075">
    <property type="term" value="F:biotin carboxylase activity"/>
    <property type="evidence" value="ECO:0007669"/>
    <property type="project" value="UniProtKB-EC"/>
</dbReference>
<keyword evidence="12" id="KW-0092">Biotin</keyword>
<dbReference type="Gene3D" id="3.30.470.20">
    <property type="entry name" value="ATP-grasp fold, B domain"/>
    <property type="match status" value="1"/>
</dbReference>
<sequence length="455" mass="51275">MIRKILIANRGEIAVRIIRTCKEMGIRTVAVYSTADRDALHVQLAHESVCIGGPRPADSYLNMNAILQAACSTGCDAIHPGFGFLSENPQFAALTQQCNLIFIGPSPDVIEKLGNKAHARQMMQEAGLPVIPGSKQIVQSVEEARSLAETITYPLIIKAANGGGGRGMRIVRSEEELEHAYHSARSEAKACFGDEDVYMEKYIEHPKHIEVQVLCDEYGNCLHLYERDCSFQRRNQKMIEEAPCHVLRDDVRERMAADAVRACQHVGYTSAGTIEFLMAADGSYYFMEMNTRIQVEHPITEQICGIDIVKQQIRIADHQRLQLRQEDIQPKGYALECRINAEDIHREFAPSPGKVTFLNLPCGRGVRVETAVYNGYTIPPYYDSMIAKIITFAPTRLECIKKMRIALEELIIDGVETNVEFHYLVLHQRAFIEGTYDTGYAQQFIEELKENGEFI</sequence>
<dbReference type="Pfam" id="PF00289">
    <property type="entry name" value="Biotin_carb_N"/>
    <property type="match status" value="1"/>
</dbReference>
<dbReference type="Pfam" id="PF02786">
    <property type="entry name" value="CPSase_L_D2"/>
    <property type="match status" value="1"/>
</dbReference>
<evidence type="ECO:0000256" key="12">
    <source>
        <dbReference type="RuleBase" id="RU365063"/>
    </source>
</evidence>
<dbReference type="NCBIfam" id="NF006367">
    <property type="entry name" value="PRK08591.1"/>
    <property type="match status" value="1"/>
</dbReference>
<keyword evidence="12" id="KW-0275">Fatty acid biosynthesis</keyword>
<evidence type="ECO:0000256" key="10">
    <source>
        <dbReference type="ARBA" id="ARBA00048600"/>
    </source>
</evidence>
<dbReference type="PROSITE" id="PS50975">
    <property type="entry name" value="ATP_GRASP"/>
    <property type="match status" value="1"/>
</dbReference>
<evidence type="ECO:0000259" key="14">
    <source>
        <dbReference type="PROSITE" id="PS50979"/>
    </source>
</evidence>
<reference evidence="16" key="1">
    <citation type="submission" date="2023-06" db="EMBL/GenBank/DDBJ databases">
        <title>Identification and characterization of horizontal gene transfer across gut microbiota members of farm animals based on homology search.</title>
        <authorList>
            <person name="Zeman M."/>
            <person name="Kubasova T."/>
            <person name="Jahodarova E."/>
            <person name="Nykrynova M."/>
            <person name="Rychlik I."/>
        </authorList>
    </citation>
    <scope>NUCLEOTIDE SEQUENCE [LARGE SCALE GENOMIC DNA]</scope>
    <source>
        <strain evidence="16">ET39</strain>
    </source>
</reference>
<organism evidence="15 16">
    <name type="scientific">Amedibacillus dolichus</name>
    <dbReference type="NCBI Taxonomy" id="31971"/>
    <lineage>
        <taxon>Bacteria</taxon>
        <taxon>Bacillati</taxon>
        <taxon>Bacillota</taxon>
        <taxon>Erysipelotrichia</taxon>
        <taxon>Erysipelotrichales</taxon>
        <taxon>Erysipelotrichaceae</taxon>
        <taxon>Amedibacillus</taxon>
    </lineage>
</organism>
<dbReference type="Pfam" id="PF02785">
    <property type="entry name" value="Biotin_carb_C"/>
    <property type="match status" value="1"/>
</dbReference>
<dbReference type="InterPro" id="IPR011054">
    <property type="entry name" value="Rudment_hybrid_motif"/>
</dbReference>
<dbReference type="PROSITE" id="PS00867">
    <property type="entry name" value="CPSASE_2"/>
    <property type="match status" value="1"/>
</dbReference>
<keyword evidence="12" id="KW-0444">Lipid biosynthesis</keyword>
<dbReference type="RefSeq" id="WP_289607727.1">
    <property type="nucleotide sequence ID" value="NZ_JAUDCG010000023.1"/>
</dbReference>
<dbReference type="SUPFAM" id="SSF51246">
    <property type="entry name" value="Rudiment single hybrid motif"/>
    <property type="match status" value="1"/>
</dbReference>
<dbReference type="SUPFAM" id="SSF56059">
    <property type="entry name" value="Glutathione synthetase ATP-binding domain-like"/>
    <property type="match status" value="1"/>
</dbReference>
<dbReference type="PROSITE" id="PS50979">
    <property type="entry name" value="BC"/>
    <property type="match status" value="1"/>
</dbReference>
<keyword evidence="12" id="KW-0443">Lipid metabolism</keyword>
<evidence type="ECO:0000259" key="13">
    <source>
        <dbReference type="PROSITE" id="PS50975"/>
    </source>
</evidence>
<evidence type="ECO:0000313" key="15">
    <source>
        <dbReference type="EMBL" id="MDM8157266.1"/>
    </source>
</evidence>
<keyword evidence="12" id="KW-0276">Fatty acid metabolism</keyword>
<dbReference type="EMBL" id="JAUDCG010000023">
    <property type="protein sequence ID" value="MDM8157266.1"/>
    <property type="molecule type" value="Genomic_DNA"/>
</dbReference>
<evidence type="ECO:0000256" key="4">
    <source>
        <dbReference type="ARBA" id="ARBA00013263"/>
    </source>
</evidence>
<proteinExistence type="predicted"/>
<keyword evidence="7 11" id="KW-0547">Nucleotide-binding</keyword>
<comment type="catalytic activity">
    <reaction evidence="10 12">
        <text>N(6)-biotinyl-L-lysyl-[protein] + hydrogencarbonate + ATP = N(6)-carboxybiotinyl-L-lysyl-[protein] + ADP + phosphate + H(+)</text>
        <dbReference type="Rhea" id="RHEA:13501"/>
        <dbReference type="Rhea" id="RHEA-COMP:10505"/>
        <dbReference type="Rhea" id="RHEA-COMP:10506"/>
        <dbReference type="ChEBI" id="CHEBI:15378"/>
        <dbReference type="ChEBI" id="CHEBI:17544"/>
        <dbReference type="ChEBI" id="CHEBI:30616"/>
        <dbReference type="ChEBI" id="CHEBI:43474"/>
        <dbReference type="ChEBI" id="CHEBI:83144"/>
        <dbReference type="ChEBI" id="CHEBI:83145"/>
        <dbReference type="ChEBI" id="CHEBI:456216"/>
        <dbReference type="EC" id="6.3.4.14"/>
    </reaction>
</comment>
<evidence type="ECO:0000256" key="1">
    <source>
        <dbReference type="ARBA" id="ARBA00003761"/>
    </source>
</evidence>
<dbReference type="InterPro" id="IPR004549">
    <property type="entry name" value="Acetyl_CoA_COase_biotin_COase"/>
</dbReference>
<dbReference type="InterPro" id="IPR011764">
    <property type="entry name" value="Biotin_carboxylation_dom"/>
</dbReference>
<comment type="caution">
    <text evidence="15">The sequence shown here is derived from an EMBL/GenBank/DDBJ whole genome shotgun (WGS) entry which is preliminary data.</text>
</comment>
<evidence type="ECO:0000256" key="5">
    <source>
        <dbReference type="ARBA" id="ARBA00022598"/>
    </source>
</evidence>
<keyword evidence="16" id="KW-1185">Reference proteome</keyword>